<dbReference type="OMA" id="ELCKYSV"/>
<comment type="similarity">
    <text evidence="1">Belongs to the UPF0462 family.</text>
</comment>
<dbReference type="Proteomes" id="UP000472261">
    <property type="component" value="Unplaced"/>
</dbReference>
<name>A0A669QSQ0_PHACC</name>
<dbReference type="PANTHER" id="PTHR31475:SF3">
    <property type="entry name" value="UPF0462 PROTEIN C4ORF33"/>
    <property type="match status" value="1"/>
</dbReference>
<keyword evidence="3" id="KW-1185">Reference proteome</keyword>
<sequence>MELRTERAWNGLPISHNPITIALKSYDTGTLMHVSAPIFNDPQAPEKPFRKLWDYKFAEAFVLSDRTEQHLEVELCKYSVLKMR</sequence>
<organism evidence="2 3">
    <name type="scientific">Phasianus colchicus</name>
    <name type="common">Common pheasant</name>
    <dbReference type="NCBI Taxonomy" id="9054"/>
    <lineage>
        <taxon>Eukaryota</taxon>
        <taxon>Metazoa</taxon>
        <taxon>Chordata</taxon>
        <taxon>Craniata</taxon>
        <taxon>Vertebrata</taxon>
        <taxon>Euteleostomi</taxon>
        <taxon>Archelosauria</taxon>
        <taxon>Archosauria</taxon>
        <taxon>Dinosauria</taxon>
        <taxon>Saurischia</taxon>
        <taxon>Theropoda</taxon>
        <taxon>Coelurosauria</taxon>
        <taxon>Aves</taxon>
        <taxon>Neognathae</taxon>
        <taxon>Galloanserae</taxon>
        <taxon>Galliformes</taxon>
        <taxon>Phasianidae</taxon>
        <taxon>Phasianinae</taxon>
        <taxon>Phasianus</taxon>
    </lineage>
</organism>
<dbReference type="Ensembl" id="ENSPCLT00000031417.1">
    <property type="protein sequence ID" value="ENSPCLP00000022675.1"/>
    <property type="gene ID" value="ENSPCLG00000019944.1"/>
</dbReference>
<proteinExistence type="inferred from homology"/>
<reference evidence="2" key="2">
    <citation type="submission" date="2025-09" db="UniProtKB">
        <authorList>
            <consortium name="Ensembl"/>
        </authorList>
    </citation>
    <scope>IDENTIFICATION</scope>
</reference>
<dbReference type="AlphaFoldDB" id="A0A669QSQ0"/>
<accession>A0A669QSQ0</accession>
<evidence type="ECO:0000313" key="3">
    <source>
        <dbReference type="Proteomes" id="UP000472261"/>
    </source>
</evidence>
<dbReference type="PANTHER" id="PTHR31475">
    <property type="entry name" value="UPF0462 PROTEIN"/>
    <property type="match status" value="1"/>
</dbReference>
<reference evidence="2" key="1">
    <citation type="submission" date="2025-08" db="UniProtKB">
        <authorList>
            <consortium name="Ensembl"/>
        </authorList>
    </citation>
    <scope>IDENTIFICATION</scope>
</reference>
<protein>
    <submittedName>
        <fullName evidence="2">Uncharacterized protein</fullName>
    </submittedName>
</protein>
<evidence type="ECO:0000256" key="1">
    <source>
        <dbReference type="ARBA" id="ARBA00038085"/>
    </source>
</evidence>
<evidence type="ECO:0000313" key="2">
    <source>
        <dbReference type="Ensembl" id="ENSPCLP00000022675.1"/>
    </source>
</evidence>